<accession>A0A3E0W243</accession>
<evidence type="ECO:0000313" key="1">
    <source>
        <dbReference type="EMBL" id="RFA14577.1"/>
    </source>
</evidence>
<dbReference type="RefSeq" id="WP_116282429.1">
    <property type="nucleotide sequence ID" value="NZ_NBXA01000013.1"/>
</dbReference>
<evidence type="ECO:0000313" key="3">
    <source>
        <dbReference type="Proteomes" id="UP000256541"/>
    </source>
</evidence>
<comment type="caution">
    <text evidence="2">The sequence shown here is derived from an EMBL/GenBank/DDBJ whole genome shotgun (WGS) entry which is preliminary data.</text>
</comment>
<organism evidence="2 3">
    <name type="scientific">Subtercola boreus</name>
    <dbReference type="NCBI Taxonomy" id="120213"/>
    <lineage>
        <taxon>Bacteria</taxon>
        <taxon>Bacillati</taxon>
        <taxon>Actinomycetota</taxon>
        <taxon>Actinomycetes</taxon>
        <taxon>Micrococcales</taxon>
        <taxon>Microbacteriaceae</taxon>
        <taxon>Subtercola</taxon>
    </lineage>
</organism>
<gene>
    <name evidence="1" type="ORF">B7R21_06430</name>
    <name evidence="2" type="ORF">B7R22_05430</name>
</gene>
<name>A0A3E0W243_9MICO</name>
<evidence type="ECO:0008006" key="5">
    <source>
        <dbReference type="Google" id="ProtNLM"/>
    </source>
</evidence>
<dbReference type="EMBL" id="NBXA01000013">
    <property type="protein sequence ID" value="RFA14577.1"/>
    <property type="molecule type" value="Genomic_DNA"/>
</dbReference>
<dbReference type="Proteomes" id="UP000256709">
    <property type="component" value="Unassembled WGS sequence"/>
</dbReference>
<dbReference type="OrthoDB" id="5121941at2"/>
<evidence type="ECO:0000313" key="2">
    <source>
        <dbReference type="EMBL" id="RFA15849.1"/>
    </source>
</evidence>
<dbReference type="Gene3D" id="1.10.8.200">
    <property type="entry name" value="Replisome organizer (g39p helicase loader/inhibitor protein)"/>
    <property type="match status" value="1"/>
</dbReference>
<protein>
    <recommendedName>
        <fullName evidence="5">Replicative helicase inhibitor G39P N-terminal domain-containing protein</fullName>
    </recommendedName>
</protein>
<sequence>MNAGDVMELLTVAAIVNDREVPDALVQAWLPIVGKYTRQQGLDALRSHMTESPFFPKPSDIVHQVRVAVQHRREVEGLHPAPPAGTRWAADVIENDPRLKEVGQ</sequence>
<dbReference type="AlphaFoldDB" id="A0A3E0W243"/>
<dbReference type="EMBL" id="NBXB01000017">
    <property type="protein sequence ID" value="RFA15849.1"/>
    <property type="molecule type" value="Genomic_DNA"/>
</dbReference>
<evidence type="ECO:0000313" key="4">
    <source>
        <dbReference type="Proteomes" id="UP000256709"/>
    </source>
</evidence>
<dbReference type="Proteomes" id="UP000256541">
    <property type="component" value="Unassembled WGS sequence"/>
</dbReference>
<reference evidence="3 4" key="1">
    <citation type="submission" date="2017-04" db="EMBL/GenBank/DDBJ databases">
        <title>Comparative genome analysis of Subtercola boreus.</title>
        <authorList>
            <person name="Cho Y.-J."/>
            <person name="Cho A."/>
            <person name="Kim O.-S."/>
            <person name="Lee J.-I."/>
        </authorList>
    </citation>
    <scope>NUCLEOTIDE SEQUENCE [LARGE SCALE GENOMIC DNA]</scope>
    <source>
        <strain evidence="1 4">P27444</strain>
        <strain evidence="2 3">P27479</strain>
    </source>
</reference>
<proteinExistence type="predicted"/>